<feature type="region of interest" description="Disordered" evidence="2">
    <location>
        <begin position="120"/>
        <end position="151"/>
    </location>
</feature>
<dbReference type="STRING" id="2018661.A0A2A2L2Q4"/>
<evidence type="ECO:0000313" key="4">
    <source>
        <dbReference type="EMBL" id="PAV80556.1"/>
    </source>
</evidence>
<dbReference type="InterPro" id="IPR008160">
    <property type="entry name" value="Collagen"/>
</dbReference>
<dbReference type="GO" id="GO:0031012">
    <property type="term" value="C:extracellular matrix"/>
    <property type="evidence" value="ECO:0007669"/>
    <property type="project" value="TreeGrafter"/>
</dbReference>
<evidence type="ECO:0000256" key="2">
    <source>
        <dbReference type="SAM" id="MobiDB-lite"/>
    </source>
</evidence>
<feature type="signal peptide" evidence="3">
    <location>
        <begin position="1"/>
        <end position="18"/>
    </location>
</feature>
<keyword evidence="5" id="KW-1185">Reference proteome</keyword>
<comment type="caution">
    <text evidence="4">The sequence shown here is derived from an EMBL/GenBank/DDBJ whole genome shotgun (WGS) entry which is preliminary data.</text>
</comment>
<evidence type="ECO:0008006" key="6">
    <source>
        <dbReference type="Google" id="ProtNLM"/>
    </source>
</evidence>
<accession>A0A2A2L2Q4</accession>
<dbReference type="GO" id="GO:0030020">
    <property type="term" value="F:extracellular matrix structural constituent conferring tensile strength"/>
    <property type="evidence" value="ECO:0007669"/>
    <property type="project" value="TreeGrafter"/>
</dbReference>
<evidence type="ECO:0000256" key="1">
    <source>
        <dbReference type="ARBA" id="ARBA00022737"/>
    </source>
</evidence>
<dbReference type="OrthoDB" id="5865530at2759"/>
<dbReference type="EMBL" id="LIAE01007252">
    <property type="protein sequence ID" value="PAV80556.1"/>
    <property type="molecule type" value="Genomic_DNA"/>
</dbReference>
<dbReference type="GO" id="GO:0030198">
    <property type="term" value="P:extracellular matrix organization"/>
    <property type="evidence" value="ECO:0007669"/>
    <property type="project" value="TreeGrafter"/>
</dbReference>
<evidence type="ECO:0000256" key="3">
    <source>
        <dbReference type="SAM" id="SignalP"/>
    </source>
</evidence>
<name>A0A2A2L2Q4_9BILA</name>
<dbReference type="PANTHER" id="PTHR24023:SF1112">
    <property type="entry name" value="COL_CUTICLE_N DOMAIN-CONTAINING PROTEIN-RELATED"/>
    <property type="match status" value="1"/>
</dbReference>
<gene>
    <name evidence="4" type="ORF">WR25_11400</name>
</gene>
<organism evidence="4 5">
    <name type="scientific">Diploscapter pachys</name>
    <dbReference type="NCBI Taxonomy" id="2018661"/>
    <lineage>
        <taxon>Eukaryota</taxon>
        <taxon>Metazoa</taxon>
        <taxon>Ecdysozoa</taxon>
        <taxon>Nematoda</taxon>
        <taxon>Chromadorea</taxon>
        <taxon>Rhabditida</taxon>
        <taxon>Rhabditina</taxon>
        <taxon>Rhabditomorpha</taxon>
        <taxon>Rhabditoidea</taxon>
        <taxon>Rhabditidae</taxon>
        <taxon>Diploscapter</taxon>
    </lineage>
</organism>
<evidence type="ECO:0000313" key="5">
    <source>
        <dbReference type="Proteomes" id="UP000218231"/>
    </source>
</evidence>
<feature type="chain" id="PRO_5012765081" description="Nematode cuticle collagen N-terminal domain-containing protein" evidence="3">
    <location>
        <begin position="19"/>
        <end position="219"/>
    </location>
</feature>
<dbReference type="InterPro" id="IPR050149">
    <property type="entry name" value="Collagen_superfamily"/>
</dbReference>
<proteinExistence type="predicted"/>
<dbReference type="PANTHER" id="PTHR24023">
    <property type="entry name" value="COLLAGEN ALPHA"/>
    <property type="match status" value="1"/>
</dbReference>
<dbReference type="GO" id="GO:0005615">
    <property type="term" value="C:extracellular space"/>
    <property type="evidence" value="ECO:0007669"/>
    <property type="project" value="TreeGrafter"/>
</dbReference>
<keyword evidence="1" id="KW-0677">Repeat</keyword>
<dbReference type="Pfam" id="PF01391">
    <property type="entry name" value="Collagen"/>
    <property type="match status" value="1"/>
</dbReference>
<protein>
    <recommendedName>
        <fullName evidence="6">Nematode cuticle collagen N-terminal domain-containing protein</fullName>
    </recommendedName>
</protein>
<keyword evidence="3" id="KW-0732">Signal</keyword>
<sequence>MWFVIILIFLILSQPIHAAFDTAAVIAIQNEINKHSADIEMILDHVKNLNARVSELGKPGPPGMNGRPERRHRAYPGDKGAMGFPGQKGEPDLKAKRVVKAYQEVPQDGPVARERTDCQEEAPGPQGMIGPIGPPGQIGLSGSKGEQGPPGFPGLPGWLVNDKGYCILALGNCPPAFTQIGAYQTHVDNYRFGDYSLTKTAGIGGNEEQFALKVHACCR</sequence>
<feature type="compositionally biased region" description="Low complexity" evidence="2">
    <location>
        <begin position="123"/>
        <end position="138"/>
    </location>
</feature>
<reference evidence="4 5" key="1">
    <citation type="journal article" date="2017" name="Curr. Biol.">
        <title>Genome architecture and evolution of a unichromosomal asexual nematode.</title>
        <authorList>
            <person name="Fradin H."/>
            <person name="Zegar C."/>
            <person name="Gutwein M."/>
            <person name="Lucas J."/>
            <person name="Kovtun M."/>
            <person name="Corcoran D."/>
            <person name="Baugh L.R."/>
            <person name="Kiontke K."/>
            <person name="Gunsalus K."/>
            <person name="Fitch D.H."/>
            <person name="Piano F."/>
        </authorList>
    </citation>
    <scope>NUCLEOTIDE SEQUENCE [LARGE SCALE GENOMIC DNA]</scope>
    <source>
        <strain evidence="4">PF1309</strain>
    </source>
</reference>
<dbReference type="Proteomes" id="UP000218231">
    <property type="component" value="Unassembled WGS sequence"/>
</dbReference>
<dbReference type="AlphaFoldDB" id="A0A2A2L2Q4"/>